<proteinExistence type="predicted"/>
<evidence type="ECO:0000313" key="3">
    <source>
        <dbReference type="Proteomes" id="UP000184233"/>
    </source>
</evidence>
<keyword evidence="1" id="KW-0479">Metal-binding</keyword>
<dbReference type="SUPFAM" id="SSF51556">
    <property type="entry name" value="Metallo-dependent hydrolases"/>
    <property type="match status" value="1"/>
</dbReference>
<organism evidence="2 3">
    <name type="scientific">Candidatus Kapaibacterium thiocyanatum</name>
    <dbReference type="NCBI Taxonomy" id="1895771"/>
    <lineage>
        <taxon>Bacteria</taxon>
        <taxon>Pseudomonadati</taxon>
        <taxon>Candidatus Kapaibacteriota</taxon>
        <taxon>Candidatus Kapaibacteriia</taxon>
        <taxon>Candidatus Kapaibacteriales</taxon>
        <taxon>Candidatus Kapaibacteriaceae</taxon>
        <taxon>Candidatus Kapaibacterium</taxon>
    </lineage>
</organism>
<feature type="binding site" evidence="1">
    <location>
        <position position="72"/>
    </location>
    <ligand>
        <name>a divalent metal cation</name>
        <dbReference type="ChEBI" id="CHEBI:60240"/>
        <label>1</label>
    </ligand>
</feature>
<protein>
    <recommendedName>
        <fullName evidence="4">Hydrolase TatD</fullName>
    </recommendedName>
</protein>
<feature type="binding site" evidence="1">
    <location>
        <position position="107"/>
    </location>
    <ligand>
        <name>a divalent metal cation</name>
        <dbReference type="ChEBI" id="CHEBI:60240"/>
        <label>2</label>
    </ligand>
</feature>
<dbReference type="Proteomes" id="UP000184233">
    <property type="component" value="Unassembled WGS sequence"/>
</dbReference>
<dbReference type="AlphaFoldDB" id="A0A1M3KW35"/>
<dbReference type="GO" id="GO:0016788">
    <property type="term" value="F:hydrolase activity, acting on ester bonds"/>
    <property type="evidence" value="ECO:0007669"/>
    <property type="project" value="InterPro"/>
</dbReference>
<evidence type="ECO:0000256" key="1">
    <source>
        <dbReference type="PIRSR" id="PIRSR005902-1"/>
    </source>
</evidence>
<dbReference type="Gene3D" id="3.20.20.140">
    <property type="entry name" value="Metal-dependent hydrolases"/>
    <property type="match status" value="1"/>
</dbReference>
<dbReference type="InterPro" id="IPR032466">
    <property type="entry name" value="Metal_Hydrolase"/>
</dbReference>
<feature type="binding site" evidence="1">
    <location>
        <position position="180"/>
    </location>
    <ligand>
        <name>a divalent metal cation</name>
        <dbReference type="ChEBI" id="CHEBI:60240"/>
        <label>1</label>
    </ligand>
</feature>
<gene>
    <name evidence="2" type="ORF">BGO89_08845</name>
</gene>
<dbReference type="PANTHER" id="PTHR46124">
    <property type="entry name" value="D-AMINOACYL-TRNA DEACYLASE"/>
    <property type="match status" value="1"/>
</dbReference>
<comment type="caution">
    <text evidence="2">The sequence shown here is derived from an EMBL/GenBank/DDBJ whole genome shotgun (WGS) entry which is preliminary data.</text>
</comment>
<dbReference type="PIRSF" id="PIRSF005902">
    <property type="entry name" value="DNase_TatD"/>
    <property type="match status" value="1"/>
</dbReference>
<dbReference type="STRING" id="1895771.BGO89_08845"/>
<dbReference type="EMBL" id="MKVH01000024">
    <property type="protein sequence ID" value="OJX56646.1"/>
    <property type="molecule type" value="Genomic_DNA"/>
</dbReference>
<dbReference type="GO" id="GO:0046872">
    <property type="term" value="F:metal ion binding"/>
    <property type="evidence" value="ECO:0007669"/>
    <property type="project" value="UniProtKB-KW"/>
</dbReference>
<reference evidence="2 3" key="1">
    <citation type="submission" date="2016-09" db="EMBL/GenBank/DDBJ databases">
        <title>Genome-resolved meta-omics ties microbial dynamics to process performance in biotechnology for thiocyanate degradation.</title>
        <authorList>
            <person name="Kantor R.S."/>
            <person name="Huddy R.J."/>
            <person name="Iyer R."/>
            <person name="Thomas B.C."/>
            <person name="Brown C.T."/>
            <person name="Anantharaman K."/>
            <person name="Tringe S."/>
            <person name="Hettich R.L."/>
            <person name="Harrison S.T."/>
            <person name="Banfield J.F."/>
        </authorList>
    </citation>
    <scope>NUCLEOTIDE SEQUENCE [LARGE SCALE GENOMIC DNA]</scope>
    <source>
        <strain evidence="2">59-99</strain>
    </source>
</reference>
<dbReference type="Pfam" id="PF01026">
    <property type="entry name" value="TatD_DNase"/>
    <property type="match status" value="1"/>
</dbReference>
<dbReference type="PANTHER" id="PTHR46124:SF2">
    <property type="entry name" value="D-AMINOACYL-TRNA DEACYLASE"/>
    <property type="match status" value="1"/>
</dbReference>
<dbReference type="InterPro" id="IPR001130">
    <property type="entry name" value="TatD-like"/>
</dbReference>
<accession>A0A1M3KW35</accession>
<evidence type="ECO:0000313" key="2">
    <source>
        <dbReference type="EMBL" id="OJX56646.1"/>
    </source>
</evidence>
<name>A0A1M3KW35_9BACT</name>
<feature type="binding site" evidence="1">
    <location>
        <position position="131"/>
    </location>
    <ligand>
        <name>a divalent metal cation</name>
        <dbReference type="ChEBI" id="CHEBI:60240"/>
        <label>2</label>
    </ligand>
</feature>
<evidence type="ECO:0008006" key="4">
    <source>
        <dbReference type="Google" id="ProtNLM"/>
    </source>
</evidence>
<sequence length="222" mass="25024">MPLYDIHTHHRSARLDVVSILNVMVDEGTTSLPDTAPCSVGMHPWTRHDDIEKAWERCVMLAHRPSVVAIGEAGLDRNVDTPWDEQMEIFRRHIALSEELGKPLVVHCVRAFDEVIKERRNNEVEQPWILHGFNKGGDVMDRLIDAGCHLSFGEALLKERSPARAAIARIPHGRVLLETDDASVTIEDIYMTAATLRGMTPEGIEAMTTRTVRHLFPQLAVR</sequence>